<comment type="similarity">
    <text evidence="2">Belongs to the bacterial solute-binding protein 2 family.</text>
</comment>
<evidence type="ECO:0000256" key="2">
    <source>
        <dbReference type="ARBA" id="ARBA00007639"/>
    </source>
</evidence>
<dbReference type="CDD" id="cd20006">
    <property type="entry name" value="PBP1_ABC_sugar_binding-like"/>
    <property type="match status" value="1"/>
</dbReference>
<reference evidence="5" key="1">
    <citation type="submission" date="2022-08" db="EMBL/GenBank/DDBJ databases">
        <title>The genomic sequence of strain Paenibacillus sp. SCIV0701.</title>
        <authorList>
            <person name="Zhao H."/>
        </authorList>
    </citation>
    <scope>NUCLEOTIDE SEQUENCE</scope>
    <source>
        <strain evidence="5">SCIV0701</strain>
    </source>
</reference>
<dbReference type="SUPFAM" id="SSF53822">
    <property type="entry name" value="Periplasmic binding protein-like I"/>
    <property type="match status" value="1"/>
</dbReference>
<comment type="caution">
    <text evidence="5">The sequence shown here is derived from an EMBL/GenBank/DDBJ whole genome shotgun (WGS) entry which is preliminary data.</text>
</comment>
<dbReference type="InterPro" id="IPR028082">
    <property type="entry name" value="Peripla_BP_I"/>
</dbReference>
<organism evidence="5 6">
    <name type="scientific">Paenibacillus soyae</name>
    <dbReference type="NCBI Taxonomy" id="2969249"/>
    <lineage>
        <taxon>Bacteria</taxon>
        <taxon>Bacillati</taxon>
        <taxon>Bacillota</taxon>
        <taxon>Bacilli</taxon>
        <taxon>Bacillales</taxon>
        <taxon>Paenibacillaceae</taxon>
        <taxon>Paenibacillus</taxon>
    </lineage>
</organism>
<sequence>MMRKWFILSLCVLAAAVVIGLSSQEIARRLQPELPVILFVPKTTDFEIEFWEMMRQGVMTASEEFGADIRITGMREESDVAGQVALLERAIAEKPDAIVLAATDYDALVPVAQRIADAGITLITVDSGLRGGVSRSFIATDNVAAGSRAAEQLLVYLEPRDKGEQVVAIMNFVKGSATAMERERGVREQLGQEPGILILDTVFSNASEEMAYEQAAALLEEHPDLSGIVALNEPTAIGAARAIEDSGAASRVKLIGFDSSMEEVAYLEKGIIQATIVQKPFNMGYLSVKTAIEALDGRKVKPLIDTGEVVITKANMYDNDKQKLLFPFMEQ</sequence>
<evidence type="ECO:0000259" key="4">
    <source>
        <dbReference type="Pfam" id="PF13407"/>
    </source>
</evidence>
<accession>A0A9X2MX03</accession>
<dbReference type="Gene3D" id="3.40.50.2300">
    <property type="match status" value="2"/>
</dbReference>
<gene>
    <name evidence="5" type="ORF">NQZ67_28905</name>
</gene>
<dbReference type="PANTHER" id="PTHR46847:SF1">
    <property type="entry name" value="D-ALLOSE-BINDING PERIPLASMIC PROTEIN-RELATED"/>
    <property type="match status" value="1"/>
</dbReference>
<keyword evidence="3" id="KW-0732">Signal</keyword>
<dbReference type="PANTHER" id="PTHR46847">
    <property type="entry name" value="D-ALLOSE-BINDING PERIPLASMIC PROTEIN-RELATED"/>
    <property type="match status" value="1"/>
</dbReference>
<dbReference type="GO" id="GO:0030246">
    <property type="term" value="F:carbohydrate binding"/>
    <property type="evidence" value="ECO:0007669"/>
    <property type="project" value="UniProtKB-ARBA"/>
</dbReference>
<comment type="subcellular location">
    <subcellularLocation>
        <location evidence="1">Cell envelope</location>
    </subcellularLocation>
</comment>
<evidence type="ECO:0000256" key="3">
    <source>
        <dbReference type="ARBA" id="ARBA00022729"/>
    </source>
</evidence>
<evidence type="ECO:0000313" key="6">
    <source>
        <dbReference type="Proteomes" id="UP001141950"/>
    </source>
</evidence>
<dbReference type="Pfam" id="PF13407">
    <property type="entry name" value="Peripla_BP_4"/>
    <property type="match status" value="1"/>
</dbReference>
<feature type="domain" description="Periplasmic binding protein" evidence="4">
    <location>
        <begin position="39"/>
        <end position="299"/>
    </location>
</feature>
<dbReference type="AlphaFoldDB" id="A0A9X2MX03"/>
<dbReference type="EMBL" id="JANIPJ010000036">
    <property type="protein sequence ID" value="MCR2807902.1"/>
    <property type="molecule type" value="Genomic_DNA"/>
</dbReference>
<dbReference type="InterPro" id="IPR025997">
    <property type="entry name" value="SBP_2_dom"/>
</dbReference>
<evidence type="ECO:0000313" key="5">
    <source>
        <dbReference type="EMBL" id="MCR2807902.1"/>
    </source>
</evidence>
<protein>
    <submittedName>
        <fullName evidence="5">Substrate-binding domain-containing protein</fullName>
    </submittedName>
</protein>
<proteinExistence type="inferred from homology"/>
<name>A0A9X2MX03_9BACL</name>
<dbReference type="GO" id="GO:0030313">
    <property type="term" value="C:cell envelope"/>
    <property type="evidence" value="ECO:0007669"/>
    <property type="project" value="UniProtKB-SubCell"/>
</dbReference>
<evidence type="ECO:0000256" key="1">
    <source>
        <dbReference type="ARBA" id="ARBA00004196"/>
    </source>
</evidence>
<dbReference type="Proteomes" id="UP001141950">
    <property type="component" value="Unassembled WGS sequence"/>
</dbReference>
<keyword evidence="6" id="KW-1185">Reference proteome</keyword>
<dbReference type="RefSeq" id="WP_257452805.1">
    <property type="nucleotide sequence ID" value="NZ_JANIPJ010000036.1"/>
</dbReference>